<feature type="region of interest" description="Disordered" evidence="1">
    <location>
        <begin position="392"/>
        <end position="449"/>
    </location>
</feature>
<dbReference type="Proteomes" id="UP000694621">
    <property type="component" value="Unplaced"/>
</dbReference>
<feature type="compositionally biased region" description="Polar residues" evidence="1">
    <location>
        <begin position="102"/>
        <end position="120"/>
    </location>
</feature>
<gene>
    <name evidence="2" type="primary">lsp1b</name>
</gene>
<feature type="compositionally biased region" description="Basic and acidic residues" evidence="1">
    <location>
        <begin position="206"/>
        <end position="215"/>
    </location>
</feature>
<dbReference type="GO" id="GO:0007165">
    <property type="term" value="P:signal transduction"/>
    <property type="evidence" value="ECO:0007669"/>
    <property type="project" value="InterPro"/>
</dbReference>
<protein>
    <submittedName>
        <fullName evidence="2">Lymphocyte specific protein 1 b</fullName>
    </submittedName>
</protein>
<dbReference type="Ensembl" id="ENSAMXT00005010208.1">
    <property type="protein sequence ID" value="ENSAMXP00005009148.1"/>
    <property type="gene ID" value="ENSAMXG00005005229.1"/>
</dbReference>
<accession>A0A8B9H719</accession>
<dbReference type="CTD" id="100002400"/>
<dbReference type="GeneID" id="103047467"/>
<organism evidence="2 3">
    <name type="scientific">Astyanax mexicanus</name>
    <name type="common">Blind cave fish</name>
    <name type="synonym">Astyanax fasciatus mexicanus</name>
    <dbReference type="NCBI Taxonomy" id="7994"/>
    <lineage>
        <taxon>Eukaryota</taxon>
        <taxon>Metazoa</taxon>
        <taxon>Chordata</taxon>
        <taxon>Craniata</taxon>
        <taxon>Vertebrata</taxon>
        <taxon>Euteleostomi</taxon>
        <taxon>Actinopterygii</taxon>
        <taxon>Neopterygii</taxon>
        <taxon>Teleostei</taxon>
        <taxon>Ostariophysi</taxon>
        <taxon>Characiformes</taxon>
        <taxon>Characoidei</taxon>
        <taxon>Acestrorhamphidae</taxon>
        <taxon>Acestrorhamphinae</taxon>
        <taxon>Astyanax</taxon>
    </lineage>
</organism>
<feature type="region of interest" description="Disordered" evidence="1">
    <location>
        <begin position="466"/>
        <end position="490"/>
    </location>
</feature>
<feature type="compositionally biased region" description="Polar residues" evidence="1">
    <location>
        <begin position="10"/>
        <end position="22"/>
    </location>
</feature>
<feature type="compositionally biased region" description="Acidic residues" evidence="1">
    <location>
        <begin position="303"/>
        <end position="313"/>
    </location>
</feature>
<dbReference type="PRINTS" id="PR01083">
    <property type="entry name" value="LYMPHSPCIFIC"/>
</dbReference>
<dbReference type="InterPro" id="IPR006018">
    <property type="entry name" value="Caldesmon_LSP"/>
</dbReference>
<feature type="region of interest" description="Disordered" evidence="1">
    <location>
        <begin position="247"/>
        <end position="270"/>
    </location>
</feature>
<feature type="region of interest" description="Disordered" evidence="1">
    <location>
        <begin position="534"/>
        <end position="579"/>
    </location>
</feature>
<feature type="compositionally biased region" description="Basic and acidic residues" evidence="1">
    <location>
        <begin position="314"/>
        <end position="350"/>
    </location>
</feature>
<name>A0A8B9H719_ASTMX</name>
<feature type="compositionally biased region" description="Polar residues" evidence="1">
    <location>
        <begin position="424"/>
        <end position="449"/>
    </location>
</feature>
<feature type="compositionally biased region" description="Low complexity" evidence="1">
    <location>
        <begin position="131"/>
        <end position="145"/>
    </location>
</feature>
<dbReference type="InterPro" id="IPR002211">
    <property type="entry name" value="Lymphspecific"/>
</dbReference>
<evidence type="ECO:0000313" key="2">
    <source>
        <dbReference type="Ensembl" id="ENSAMXP00005009148.1"/>
    </source>
</evidence>
<feature type="compositionally biased region" description="Basic and acidic residues" evidence="1">
    <location>
        <begin position="547"/>
        <end position="570"/>
    </location>
</feature>
<feature type="region of interest" description="Disordered" evidence="1">
    <location>
        <begin position="303"/>
        <end position="350"/>
    </location>
</feature>
<dbReference type="PANTHER" id="PTHR18949:SF1">
    <property type="entry name" value="LYMPHOCYTE-SPECIFIC PROTEIN 1"/>
    <property type="match status" value="1"/>
</dbReference>
<dbReference type="OrthoDB" id="9947942at2759"/>
<evidence type="ECO:0000256" key="1">
    <source>
        <dbReference type="SAM" id="MobiDB-lite"/>
    </source>
</evidence>
<feature type="compositionally biased region" description="Polar residues" evidence="1">
    <location>
        <begin position="46"/>
        <end position="85"/>
    </location>
</feature>
<dbReference type="PANTHER" id="PTHR18949">
    <property type="entry name" value="CALDESMON"/>
    <property type="match status" value="1"/>
</dbReference>
<sequence length="611" mass="69372">MSMLRRHSSKQGLQDLQRITVQRSLEDAEEIERERRQAAKAGGSTELPQNSSSPDLCEKSSFQSCKKPSCFSSSDGVDTFNTNLDQVKRKTQPETCDRAGGNLNNSAHLSHPSGLNSAHQHLNGLNDHPSHSTSLLQTVSSSSQQNDQHGMELYKAGEWREKEKDEQDMRECEEHSVTGEEKAGRQADEVGLIRSGESQGNYINQTEKEQKKEKVSNITTARLEKDLDCDTAKRMRNTLRKTSCLREEDCAAEEQLGEGPPENEREEQTLTCEEVEEVWVKEENVEERVVEQTEEERVLEEIEEERVLEETEEEMVKEQTEEEKVLEETEEEMVREHTEEERVLEETEEEIVKEQIKNERVVEETEEERVKRMREEEREKKRLGVMERMKRLSLSSAEADEPFSPLSPTLMDEDTEEKMEESMCSISDRTESLNQSVKRSNSFQKTSPSVTISKIDSRLEQYNHAVEESAQETKDTKAVPTDFPTTPEPVSARKNLFEAGDVWNQNSAKAASPTDTEGLNVGVADLITHWVKGNPDADSKMSSCKPTSDEVKAGDVRNKKSLWESKETSTAEKPGGKVGKNTRYKFVEVSHGKYEKVLVEEGDSSKLKNGK</sequence>
<feature type="compositionally biased region" description="Polar residues" evidence="1">
    <location>
        <begin position="196"/>
        <end position="205"/>
    </location>
</feature>
<proteinExistence type="predicted"/>
<feature type="compositionally biased region" description="Basic and acidic residues" evidence="1">
    <location>
        <begin position="86"/>
        <end position="97"/>
    </location>
</feature>
<dbReference type="Pfam" id="PF02029">
    <property type="entry name" value="Caldesmon"/>
    <property type="match status" value="1"/>
</dbReference>
<feature type="compositionally biased region" description="Basic and acidic residues" evidence="1">
    <location>
        <begin position="466"/>
        <end position="477"/>
    </location>
</feature>
<feature type="region of interest" description="Disordered" evidence="1">
    <location>
        <begin position="1"/>
        <end position="215"/>
    </location>
</feature>
<feature type="compositionally biased region" description="Basic and acidic residues" evidence="1">
    <location>
        <begin position="149"/>
        <end position="188"/>
    </location>
</feature>
<dbReference type="AlphaFoldDB" id="A0A8B9H719"/>
<dbReference type="GO" id="GO:0003779">
    <property type="term" value="F:actin binding"/>
    <property type="evidence" value="ECO:0007669"/>
    <property type="project" value="InterPro"/>
</dbReference>
<reference evidence="2" key="1">
    <citation type="submission" date="2025-08" db="UniProtKB">
        <authorList>
            <consortium name="Ensembl"/>
        </authorList>
    </citation>
    <scope>IDENTIFICATION</scope>
</reference>
<evidence type="ECO:0000313" key="3">
    <source>
        <dbReference type="Proteomes" id="UP000694621"/>
    </source>
</evidence>